<dbReference type="EMBL" id="CYKH01001400">
    <property type="protein sequence ID" value="CUG86893.1"/>
    <property type="molecule type" value="Genomic_DNA"/>
</dbReference>
<comment type="similarity">
    <text evidence="2">Belongs to the OXR1 family.</text>
</comment>
<sequence length="316" mass="34699">MPIQPPVVVPPGCVRRVKRPQGNDHNSSCHCSLNASALFGTAASTGLTPPIPLSRCQIHELQSCLPQRYQTTVWDPIFDTAVDGFSLHHFYRQASVFPHSAGLCILVVTPRDEQVLPAPSMSSPRQQFQESFPYPPLTGLDGTQQRNDRKSVIGCFTSEVPNLRHNPHQFYGSRETFVFRTSQEHGGIQTFPWNGTDNEEFILSSSHFLGVGGGKEGAAIFLDEALQFGTSSVHCATFDCSSLFGRPKGGLHHSEFLVVRMVWFALRTRVHTEYGGTERPGAASLNTWYASLHDDAPTPCMCGRGAHKHHCTGGAI</sequence>
<protein>
    <recommendedName>
        <fullName evidence="4">Oxidation resistance protein 1</fullName>
    </recommendedName>
</protein>
<dbReference type="VEuPathDB" id="TriTrypDB:BSAL_07240"/>
<dbReference type="InterPro" id="IPR006571">
    <property type="entry name" value="TLDc_dom"/>
</dbReference>
<evidence type="ECO:0000256" key="4">
    <source>
        <dbReference type="ARBA" id="ARBA00040604"/>
    </source>
</evidence>
<name>A0A0S4JA80_BODSA</name>
<evidence type="ECO:0000313" key="6">
    <source>
        <dbReference type="EMBL" id="CUG86893.1"/>
    </source>
</evidence>
<proteinExistence type="inferred from homology"/>
<dbReference type="PANTHER" id="PTHR23354:SF62">
    <property type="entry name" value="MUSTARD, ISOFORM V"/>
    <property type="match status" value="1"/>
</dbReference>
<dbReference type="PROSITE" id="PS51886">
    <property type="entry name" value="TLDC"/>
    <property type="match status" value="1"/>
</dbReference>
<evidence type="ECO:0000313" key="7">
    <source>
        <dbReference type="Proteomes" id="UP000051952"/>
    </source>
</evidence>
<comment type="subcellular location">
    <subcellularLocation>
        <location evidence="1">Mitochondrion</location>
    </subcellularLocation>
</comment>
<feature type="domain" description="TLDc" evidence="5">
    <location>
        <begin position="51"/>
        <end position="262"/>
    </location>
</feature>
<evidence type="ECO:0000256" key="3">
    <source>
        <dbReference type="ARBA" id="ARBA00023128"/>
    </source>
</evidence>
<gene>
    <name evidence="6" type="ORF">BSAL_07240</name>
</gene>
<dbReference type="AlphaFoldDB" id="A0A0S4JA80"/>
<accession>A0A0S4JA80</accession>
<dbReference type="SMART" id="SM00584">
    <property type="entry name" value="TLDc"/>
    <property type="match status" value="1"/>
</dbReference>
<dbReference type="PANTHER" id="PTHR23354">
    <property type="entry name" value="NUCLEOLAR PROTEIN 7/ESTROGEN RECEPTOR COACTIVATOR-RELATED"/>
    <property type="match status" value="1"/>
</dbReference>
<keyword evidence="7" id="KW-1185">Reference proteome</keyword>
<dbReference type="OrthoDB" id="26679at2759"/>
<evidence type="ECO:0000256" key="1">
    <source>
        <dbReference type="ARBA" id="ARBA00004173"/>
    </source>
</evidence>
<evidence type="ECO:0000256" key="2">
    <source>
        <dbReference type="ARBA" id="ARBA00009540"/>
    </source>
</evidence>
<organism evidence="6 7">
    <name type="scientific">Bodo saltans</name>
    <name type="common">Flagellated protozoan</name>
    <dbReference type="NCBI Taxonomy" id="75058"/>
    <lineage>
        <taxon>Eukaryota</taxon>
        <taxon>Discoba</taxon>
        <taxon>Euglenozoa</taxon>
        <taxon>Kinetoplastea</taxon>
        <taxon>Metakinetoplastina</taxon>
        <taxon>Eubodonida</taxon>
        <taxon>Bodonidae</taxon>
        <taxon>Bodo</taxon>
    </lineage>
</organism>
<keyword evidence="3" id="KW-0496">Mitochondrion</keyword>
<dbReference type="Pfam" id="PF07534">
    <property type="entry name" value="TLD"/>
    <property type="match status" value="1"/>
</dbReference>
<reference evidence="7" key="1">
    <citation type="submission" date="2015-09" db="EMBL/GenBank/DDBJ databases">
        <authorList>
            <consortium name="Pathogen Informatics"/>
        </authorList>
    </citation>
    <scope>NUCLEOTIDE SEQUENCE [LARGE SCALE GENOMIC DNA]</scope>
    <source>
        <strain evidence="7">Lake Konstanz</strain>
    </source>
</reference>
<evidence type="ECO:0000259" key="5">
    <source>
        <dbReference type="PROSITE" id="PS51886"/>
    </source>
</evidence>
<dbReference type="Proteomes" id="UP000051952">
    <property type="component" value="Unassembled WGS sequence"/>
</dbReference>
<dbReference type="GO" id="GO:0005739">
    <property type="term" value="C:mitochondrion"/>
    <property type="evidence" value="ECO:0007669"/>
    <property type="project" value="UniProtKB-SubCell"/>
</dbReference>
<dbReference type="OMA" id="CYDTEHD"/>